<gene>
    <name evidence="2" type="ordered locus">BafPKo_0434</name>
</gene>
<dbReference type="AlphaFoldDB" id="G0IS68"/>
<dbReference type="EMBL" id="CP002933">
    <property type="protein sequence ID" value="AEL69649.1"/>
    <property type="molecule type" value="Genomic_DNA"/>
</dbReference>
<evidence type="ECO:0000256" key="1">
    <source>
        <dbReference type="SAM" id="MobiDB-lite"/>
    </source>
</evidence>
<proteinExistence type="predicted"/>
<dbReference type="HOGENOM" id="CLU_3325171_0_0_12"/>
<evidence type="ECO:0000313" key="2">
    <source>
        <dbReference type="EMBL" id="AEL69649.1"/>
    </source>
</evidence>
<evidence type="ECO:0000313" key="3">
    <source>
        <dbReference type="Proteomes" id="UP000005216"/>
    </source>
</evidence>
<sequence>MTVYNLKSITYCRFGGFVPTPNQQDINSTTSETSKDIN</sequence>
<reference evidence="2 3" key="1">
    <citation type="journal article" date="2011" name="J. Bacteriol.">
        <title>Whole-genome sequences of two Borrelia afzelii and two Borrelia garinii Lyme disease agent isolates.</title>
        <authorList>
            <person name="Casjens S.R."/>
            <person name="Mongodin E.F."/>
            <person name="Qiu W.-G."/>
            <person name="Dunn J.J."/>
            <person name="Luft B.J."/>
            <person name="Fraser-Liggett C.M."/>
            <person name="Schutzer S.E."/>
        </authorList>
    </citation>
    <scope>NUCLEOTIDE SEQUENCE [LARGE SCALE GENOMIC DNA]</scope>
    <source>
        <strain evidence="2 3">PKo</strain>
    </source>
</reference>
<dbReference type="KEGG" id="bafz:BafPKo_0434"/>
<dbReference type="Proteomes" id="UP000005216">
    <property type="component" value="Chromosome"/>
</dbReference>
<feature type="region of interest" description="Disordered" evidence="1">
    <location>
        <begin position="19"/>
        <end position="38"/>
    </location>
</feature>
<organism evidence="2 3">
    <name type="scientific">Borreliella afzelii (strain PKo)</name>
    <name type="common">Borrelia afzelii</name>
    <dbReference type="NCBI Taxonomy" id="390236"/>
    <lineage>
        <taxon>Bacteria</taxon>
        <taxon>Pseudomonadati</taxon>
        <taxon>Spirochaetota</taxon>
        <taxon>Spirochaetia</taxon>
        <taxon>Spirochaetales</taxon>
        <taxon>Borreliaceae</taxon>
        <taxon>Borreliella</taxon>
    </lineage>
</organism>
<protein>
    <submittedName>
        <fullName evidence="2">Uncharacterized protein</fullName>
    </submittedName>
</protein>
<keyword evidence="3" id="KW-1185">Reference proteome</keyword>
<accession>G0IS68</accession>
<feature type="compositionally biased region" description="Polar residues" evidence="1">
    <location>
        <begin position="20"/>
        <end position="32"/>
    </location>
</feature>
<name>G0IS68_BORAP</name>